<accession>A0AA88E5G0</accession>
<sequence length="337" mass="39332">MKTNDEVPKARVVSPYFISSDKETTANDDARKARNSSRRDVVETRVVSPYFQKDGDKGAKNPEPTRKRRKQNDAVLLPSRVVSPYFVRSGIDQVAEKKKKKQEEGNLEDVLRRYAYKPIKEENEEEEEESKSKLKSKSKGKGKKIVEKRRKEKRILEKERKEGEKTKRKDVLNAAQKRDEAYKRKTGGDGDDDDDNKWKPPPSEIRLLQHDHFHDPWRVLVICILLNRTSGSQTRRIISEFFSLCPNAKAATEVAPEQILKIIRTLGLHHKRAVMIQRFSREYLGQNWTHVTQLHGIGKYAADAYAIFCTGKWERVNPTDHMLNYYWEFLRSIRHTL</sequence>
<dbReference type="InterPro" id="IPR003265">
    <property type="entry name" value="HhH-GPD_domain"/>
</dbReference>
<gene>
    <name evidence="5" type="ORF">TIFTF001_036969</name>
    <name evidence="6" type="ORF">TIFTF001_036980</name>
    <name evidence="7" type="ORF">TIFTF001_036983</name>
    <name evidence="8" type="ORF">TIFTF001_036995</name>
</gene>
<dbReference type="GO" id="GO:0003677">
    <property type="term" value="F:DNA binding"/>
    <property type="evidence" value="ECO:0007669"/>
    <property type="project" value="InterPro"/>
</dbReference>
<protein>
    <recommendedName>
        <fullName evidence="4">HhH-GPD domain-containing protein</fullName>
    </recommendedName>
</protein>
<feature type="compositionally biased region" description="Basic residues" evidence="3">
    <location>
        <begin position="133"/>
        <end position="153"/>
    </location>
</feature>
<dbReference type="PANTHER" id="PTHR15074">
    <property type="entry name" value="METHYL-CPG-BINDING PROTEIN"/>
    <property type="match status" value="1"/>
</dbReference>
<dbReference type="EMBL" id="BTGU01000521">
    <property type="protein sequence ID" value="GMN67929.1"/>
    <property type="molecule type" value="Genomic_DNA"/>
</dbReference>
<proteinExistence type="predicted"/>
<feature type="compositionally biased region" description="Basic and acidic residues" evidence="3">
    <location>
        <begin position="154"/>
        <end position="188"/>
    </location>
</feature>
<dbReference type="GO" id="GO:0005634">
    <property type="term" value="C:nucleus"/>
    <property type="evidence" value="ECO:0007669"/>
    <property type="project" value="UniProtKB-SubCell"/>
</dbReference>
<keyword evidence="9" id="KW-1185">Reference proteome</keyword>
<evidence type="ECO:0000313" key="8">
    <source>
        <dbReference type="EMBL" id="GMN67934.1"/>
    </source>
</evidence>
<feature type="compositionally biased region" description="Basic and acidic residues" evidence="3">
    <location>
        <begin position="53"/>
        <end position="65"/>
    </location>
</feature>
<evidence type="ECO:0000313" key="6">
    <source>
        <dbReference type="EMBL" id="GMN67920.1"/>
    </source>
</evidence>
<keyword evidence="2" id="KW-0539">Nucleus</keyword>
<dbReference type="PANTHER" id="PTHR15074:SF0">
    <property type="entry name" value="METHYL-CPG-BINDING DOMAIN PROTEIN 4-LIKE PROTEIN"/>
    <property type="match status" value="1"/>
</dbReference>
<organism evidence="6 9">
    <name type="scientific">Ficus carica</name>
    <name type="common">Common fig</name>
    <dbReference type="NCBI Taxonomy" id="3494"/>
    <lineage>
        <taxon>Eukaryota</taxon>
        <taxon>Viridiplantae</taxon>
        <taxon>Streptophyta</taxon>
        <taxon>Embryophyta</taxon>
        <taxon>Tracheophyta</taxon>
        <taxon>Spermatophyta</taxon>
        <taxon>Magnoliopsida</taxon>
        <taxon>eudicotyledons</taxon>
        <taxon>Gunneridae</taxon>
        <taxon>Pentapetalae</taxon>
        <taxon>rosids</taxon>
        <taxon>fabids</taxon>
        <taxon>Rosales</taxon>
        <taxon>Moraceae</taxon>
        <taxon>Ficeae</taxon>
        <taxon>Ficus</taxon>
    </lineage>
</organism>
<dbReference type="EMBL" id="BTGU01000522">
    <property type="protein sequence ID" value="GMN67934.1"/>
    <property type="molecule type" value="Genomic_DNA"/>
</dbReference>
<evidence type="ECO:0000256" key="1">
    <source>
        <dbReference type="ARBA" id="ARBA00004123"/>
    </source>
</evidence>
<comment type="caution">
    <text evidence="6">The sequence shown here is derived from an EMBL/GenBank/DDBJ whole genome shotgun (WGS) entry which is preliminary data.</text>
</comment>
<feature type="compositionally biased region" description="Basic and acidic residues" evidence="3">
    <location>
        <begin position="21"/>
        <end position="43"/>
    </location>
</feature>
<dbReference type="GO" id="GO:0003824">
    <property type="term" value="F:catalytic activity"/>
    <property type="evidence" value="ECO:0007669"/>
    <property type="project" value="InterPro"/>
</dbReference>
<dbReference type="AlphaFoldDB" id="A0AA88E5G0"/>
<dbReference type="Gene3D" id="1.10.340.30">
    <property type="entry name" value="Hypothetical protein, domain 2"/>
    <property type="match status" value="1"/>
</dbReference>
<evidence type="ECO:0000259" key="4">
    <source>
        <dbReference type="Pfam" id="PF00730"/>
    </source>
</evidence>
<feature type="domain" description="HhH-GPD" evidence="4">
    <location>
        <begin position="223"/>
        <end position="287"/>
    </location>
</feature>
<feature type="region of interest" description="Disordered" evidence="3">
    <location>
        <begin position="21"/>
        <end position="76"/>
    </location>
</feature>
<comment type="subcellular location">
    <subcellularLocation>
        <location evidence="1">Nucleus</location>
    </subcellularLocation>
</comment>
<dbReference type="Proteomes" id="UP001187192">
    <property type="component" value="Unassembled WGS sequence"/>
</dbReference>
<dbReference type="Gramene" id="FCD_00025879-RA">
    <property type="protein sequence ID" value="FCD_00025879-RA:cds"/>
    <property type="gene ID" value="FCD_00025879"/>
</dbReference>
<feature type="compositionally biased region" description="Basic and acidic residues" evidence="3">
    <location>
        <begin position="101"/>
        <end position="112"/>
    </location>
</feature>
<evidence type="ECO:0000313" key="7">
    <source>
        <dbReference type="EMBL" id="GMN67929.1"/>
    </source>
</evidence>
<evidence type="ECO:0000256" key="2">
    <source>
        <dbReference type="ARBA" id="ARBA00023242"/>
    </source>
</evidence>
<dbReference type="EMBL" id="BTGU01000520">
    <property type="protein sequence ID" value="GMN67920.1"/>
    <property type="molecule type" value="Genomic_DNA"/>
</dbReference>
<dbReference type="Pfam" id="PF00730">
    <property type="entry name" value="HhH-GPD"/>
    <property type="match status" value="1"/>
</dbReference>
<name>A0AA88E5G0_FICCA</name>
<evidence type="ECO:0000313" key="5">
    <source>
        <dbReference type="EMBL" id="GMN67915.1"/>
    </source>
</evidence>
<dbReference type="SUPFAM" id="SSF48150">
    <property type="entry name" value="DNA-glycosylase"/>
    <property type="match status" value="1"/>
</dbReference>
<evidence type="ECO:0000256" key="3">
    <source>
        <dbReference type="SAM" id="MobiDB-lite"/>
    </source>
</evidence>
<feature type="region of interest" description="Disordered" evidence="3">
    <location>
        <begin position="95"/>
        <end position="203"/>
    </location>
</feature>
<dbReference type="EMBL" id="BTGU01000519">
    <property type="protein sequence ID" value="GMN67915.1"/>
    <property type="molecule type" value="Genomic_DNA"/>
</dbReference>
<evidence type="ECO:0000313" key="9">
    <source>
        <dbReference type="Proteomes" id="UP001187192"/>
    </source>
</evidence>
<dbReference type="InterPro" id="IPR011257">
    <property type="entry name" value="DNA_glycosylase"/>
</dbReference>
<dbReference type="GO" id="GO:0006284">
    <property type="term" value="P:base-excision repair"/>
    <property type="evidence" value="ECO:0007669"/>
    <property type="project" value="InterPro"/>
</dbReference>
<reference evidence="6" key="1">
    <citation type="submission" date="2023-07" db="EMBL/GenBank/DDBJ databases">
        <title>draft genome sequence of fig (Ficus carica).</title>
        <authorList>
            <person name="Takahashi T."/>
            <person name="Nishimura K."/>
        </authorList>
    </citation>
    <scope>NUCLEOTIDE SEQUENCE</scope>
</reference>
<dbReference type="FunFam" id="1.10.340.30:FF:000007">
    <property type="entry name" value="Methyl-CpG-binding domain protein 4"/>
    <property type="match status" value="1"/>
</dbReference>
<dbReference type="InterPro" id="IPR045138">
    <property type="entry name" value="MeCP2/MBD4"/>
</dbReference>